<gene>
    <name evidence="1" type="ORF">DK847_04425</name>
</gene>
<accession>A0A2W2BPN1</accession>
<dbReference type="Proteomes" id="UP000248795">
    <property type="component" value="Unassembled WGS sequence"/>
</dbReference>
<proteinExistence type="predicted"/>
<comment type="caution">
    <text evidence="1">The sequence shown here is derived from an EMBL/GenBank/DDBJ whole genome shotgun (WGS) entry which is preliminary data.</text>
</comment>
<name>A0A2W2BPN1_9HYPH</name>
<protein>
    <submittedName>
        <fullName evidence="1">DUF2093 domain-containing protein</fullName>
    </submittedName>
</protein>
<organism evidence="1 2">
    <name type="scientific">Aestuariivirga litoralis</name>
    <dbReference type="NCBI Taxonomy" id="2650924"/>
    <lineage>
        <taxon>Bacteria</taxon>
        <taxon>Pseudomonadati</taxon>
        <taxon>Pseudomonadota</taxon>
        <taxon>Alphaproteobacteria</taxon>
        <taxon>Hyphomicrobiales</taxon>
        <taxon>Aestuariivirgaceae</taxon>
        <taxon>Aestuariivirga</taxon>
    </lineage>
</organism>
<sequence length="71" mass="7976">MNFLEPRQAGREAVIRYLDADFQIVREGDFVRCAATGAAIPLPDLRYWNVSLQRAYGSAEAAFTAHIMTRS</sequence>
<dbReference type="EMBL" id="QKVK01000002">
    <property type="protein sequence ID" value="PZF77687.1"/>
    <property type="molecule type" value="Genomic_DNA"/>
</dbReference>
<dbReference type="Pfam" id="PF09866">
    <property type="entry name" value="DUF2093"/>
    <property type="match status" value="1"/>
</dbReference>
<dbReference type="AlphaFoldDB" id="A0A2W2BPN1"/>
<evidence type="ECO:0000313" key="1">
    <source>
        <dbReference type="EMBL" id="PZF77687.1"/>
    </source>
</evidence>
<dbReference type="InterPro" id="IPR018661">
    <property type="entry name" value="DUF2093"/>
</dbReference>
<dbReference type="RefSeq" id="WP_111196434.1">
    <property type="nucleotide sequence ID" value="NZ_QKVK01000002.1"/>
</dbReference>
<evidence type="ECO:0000313" key="2">
    <source>
        <dbReference type="Proteomes" id="UP000248795"/>
    </source>
</evidence>
<keyword evidence="2" id="KW-1185">Reference proteome</keyword>
<reference evidence="2" key="1">
    <citation type="submission" date="2018-06" db="EMBL/GenBank/DDBJ databases">
        <title>Aestuariibacter litoralis strain KCTC 52945T.</title>
        <authorList>
            <person name="Li X."/>
            <person name="Salam N."/>
            <person name="Li J.-L."/>
            <person name="Chen Y.-M."/>
            <person name="Yang Z.-W."/>
            <person name="Zhang L.-Y."/>
            <person name="Han M.-X."/>
            <person name="Xiao M."/>
            <person name="Li W.-J."/>
        </authorList>
    </citation>
    <scope>NUCLEOTIDE SEQUENCE [LARGE SCALE GENOMIC DNA]</scope>
    <source>
        <strain evidence="2">KCTC 52945</strain>
    </source>
</reference>